<feature type="compositionally biased region" description="Basic and acidic residues" evidence="2">
    <location>
        <begin position="195"/>
        <end position="220"/>
    </location>
</feature>
<feature type="region of interest" description="Disordered" evidence="2">
    <location>
        <begin position="271"/>
        <end position="316"/>
    </location>
</feature>
<dbReference type="AlphaFoldDB" id="A0AAV6WFI1"/>
<dbReference type="PANTHER" id="PTHR48475:SF2">
    <property type="entry name" value="RIBONUCLEASE H"/>
    <property type="match status" value="1"/>
</dbReference>
<comment type="caution">
    <text evidence="3">The sequence shown here is derived from an EMBL/GenBank/DDBJ whole genome shotgun (WGS) entry which is preliminary data.</text>
</comment>
<evidence type="ECO:0000256" key="1">
    <source>
        <dbReference type="SAM" id="Coils"/>
    </source>
</evidence>
<feature type="compositionally biased region" description="Basic and acidic residues" evidence="2">
    <location>
        <begin position="285"/>
        <end position="301"/>
    </location>
</feature>
<dbReference type="EMBL" id="WHWC01000016">
    <property type="protein sequence ID" value="KAG8366751.1"/>
    <property type="molecule type" value="Genomic_DNA"/>
</dbReference>
<gene>
    <name evidence="3" type="ORF">BUALT_Bualt16G0000200</name>
</gene>
<dbReference type="PANTHER" id="PTHR48475">
    <property type="entry name" value="RIBONUCLEASE H"/>
    <property type="match status" value="1"/>
</dbReference>
<feature type="coiled-coil region" evidence="1">
    <location>
        <begin position="334"/>
        <end position="361"/>
    </location>
</feature>
<proteinExistence type="predicted"/>
<feature type="compositionally biased region" description="Basic and acidic residues" evidence="2">
    <location>
        <begin position="80"/>
        <end position="94"/>
    </location>
</feature>
<feature type="compositionally biased region" description="Basic and acidic residues" evidence="2">
    <location>
        <begin position="15"/>
        <end position="24"/>
    </location>
</feature>
<accession>A0AAV6WFI1</accession>
<feature type="region of interest" description="Disordered" evidence="2">
    <location>
        <begin position="1"/>
        <end position="58"/>
    </location>
</feature>
<evidence type="ECO:0000313" key="4">
    <source>
        <dbReference type="Proteomes" id="UP000826271"/>
    </source>
</evidence>
<organism evidence="3 4">
    <name type="scientific">Buddleja alternifolia</name>
    <dbReference type="NCBI Taxonomy" id="168488"/>
    <lineage>
        <taxon>Eukaryota</taxon>
        <taxon>Viridiplantae</taxon>
        <taxon>Streptophyta</taxon>
        <taxon>Embryophyta</taxon>
        <taxon>Tracheophyta</taxon>
        <taxon>Spermatophyta</taxon>
        <taxon>Magnoliopsida</taxon>
        <taxon>eudicotyledons</taxon>
        <taxon>Gunneridae</taxon>
        <taxon>Pentapetalae</taxon>
        <taxon>asterids</taxon>
        <taxon>lamiids</taxon>
        <taxon>Lamiales</taxon>
        <taxon>Scrophulariaceae</taxon>
        <taxon>Buddlejeae</taxon>
        <taxon>Buddleja</taxon>
    </lineage>
</organism>
<keyword evidence="1" id="KW-0175">Coiled coil</keyword>
<name>A0AAV6WFI1_9LAMI</name>
<feature type="region of interest" description="Disordered" evidence="2">
    <location>
        <begin position="80"/>
        <end position="124"/>
    </location>
</feature>
<feature type="compositionally biased region" description="Basic and acidic residues" evidence="2">
    <location>
        <begin position="109"/>
        <end position="124"/>
    </location>
</feature>
<keyword evidence="4" id="KW-1185">Reference proteome</keyword>
<sequence length="432" mass="50072">MRPRRRNTEATANGEPRRDERAEGSHINTRVSNRETDPNNEQGPRANDEDVNQGVDAQRFARVEDELRELKSLIKGLVDKGESLGNAPHREGEFSRAQGSRAFNEEEAEVRSKKDPGLPEAKEWETRNILRQKLEEIDQKALKVQDLDKSVALAALMNGVRKSSRFAFSLAKKPPLDLADLFKRAEKYINAKEMSKAGIEAERESSDKKRKKNEDQNDQGKRKKVWERLSVSTSSSKDQRNTQKYDNYTPLNASKNEILMYIQDKEYVKWPGKMRTPANKRNRNRDRQNPQPEQRHPREQSPDLQNPRGRNNPPPAGVIAVIAGGSSGRLRANLDFIDEQREKAKVRMAAYQQRVAKYYNNRVRSRYFRPGELVLRKAQFNHHERSNKLTPNWDGPYRVHEVVKEGTYKLEDLGGKHIPRSWNAEHLRKYYQ</sequence>
<reference evidence="3" key="1">
    <citation type="submission" date="2019-10" db="EMBL/GenBank/DDBJ databases">
        <authorList>
            <person name="Zhang R."/>
            <person name="Pan Y."/>
            <person name="Wang J."/>
            <person name="Ma R."/>
            <person name="Yu S."/>
        </authorList>
    </citation>
    <scope>NUCLEOTIDE SEQUENCE</scope>
    <source>
        <strain evidence="3">LA-IB0</strain>
        <tissue evidence="3">Leaf</tissue>
    </source>
</reference>
<evidence type="ECO:0000256" key="2">
    <source>
        <dbReference type="SAM" id="MobiDB-lite"/>
    </source>
</evidence>
<feature type="region of interest" description="Disordered" evidence="2">
    <location>
        <begin position="195"/>
        <end position="249"/>
    </location>
</feature>
<protein>
    <submittedName>
        <fullName evidence="3">Uncharacterized protein</fullName>
    </submittedName>
</protein>
<dbReference type="Proteomes" id="UP000826271">
    <property type="component" value="Unassembled WGS sequence"/>
</dbReference>
<evidence type="ECO:0000313" key="3">
    <source>
        <dbReference type="EMBL" id="KAG8366751.1"/>
    </source>
</evidence>